<gene>
    <name evidence="2" type="ORF">GDO81_019673</name>
</gene>
<evidence type="ECO:0000313" key="3">
    <source>
        <dbReference type="Proteomes" id="UP000824782"/>
    </source>
</evidence>
<dbReference type="AlphaFoldDB" id="A0AAV6YSF5"/>
<sequence>MEALVMAAGMSLQEKICESDGKTDLLFQKYEERSNNINFTVTALNDLWDEVVQESRSRRQYIGDTEKTLLEVEERRTQRIAEVLRKFTALLKDICFLMPSDVHRFIHKEAMMINQAMLANHRAIAKLSLNLMEAELKREGSQRLRWQDLVKAWKSQQKEMIIEEFREILEGERDGISGRIKTETDLLMDVYKPLNDKRLQLLCSVSDLVPPTCTKTAVIEWYDSLQALNKQIDHIGSQFLEKLRNVQDEVIHRCMREAEKSQESLQAVSRKMDAHINRLFRLAKKSVHLWESLQTGLSGQEETLQKLLDSCRQRHNAENQAKEADLDIILDTLRQESTAEQLRVVLGKAEAALHDIESG</sequence>
<dbReference type="InterPro" id="IPR028089">
    <property type="entry name" value="DUF4455"/>
</dbReference>
<protein>
    <recommendedName>
        <fullName evidence="1">DUF4455 domain-containing protein</fullName>
    </recommendedName>
</protein>
<dbReference type="EMBL" id="WNYA01011092">
    <property type="protein sequence ID" value="KAG8540237.1"/>
    <property type="molecule type" value="Genomic_DNA"/>
</dbReference>
<accession>A0AAV6YSF5</accession>
<comment type="caution">
    <text evidence="2">The sequence shown here is derived from an EMBL/GenBank/DDBJ whole genome shotgun (WGS) entry which is preliminary data.</text>
</comment>
<dbReference type="PANTHER" id="PTHR21444">
    <property type="entry name" value="COILED-COIL DOMAIN-CONTAINING PROTEIN 180"/>
    <property type="match status" value="1"/>
</dbReference>
<evidence type="ECO:0000313" key="2">
    <source>
        <dbReference type="EMBL" id="KAG8540237.1"/>
    </source>
</evidence>
<proteinExistence type="predicted"/>
<dbReference type="Pfam" id="PF14643">
    <property type="entry name" value="DUF4455"/>
    <property type="match status" value="1"/>
</dbReference>
<dbReference type="PANTHER" id="PTHR21444:SF14">
    <property type="entry name" value="COILED-COIL DOMAIN-CONTAINING PROTEIN 180"/>
    <property type="match status" value="1"/>
</dbReference>
<dbReference type="Proteomes" id="UP000824782">
    <property type="component" value="Unassembled WGS sequence"/>
</dbReference>
<reference evidence="2" key="1">
    <citation type="thesis" date="2020" institute="ProQuest LLC" country="789 East Eisenhower Parkway, Ann Arbor, MI, USA">
        <title>Comparative Genomics and Chromosome Evolution.</title>
        <authorList>
            <person name="Mudd A.B."/>
        </authorList>
    </citation>
    <scope>NUCLEOTIDE SEQUENCE</scope>
    <source>
        <strain evidence="2">237g6f4</strain>
        <tissue evidence="2">Blood</tissue>
    </source>
</reference>
<keyword evidence="3" id="KW-1185">Reference proteome</keyword>
<feature type="domain" description="DUF4455" evidence="1">
    <location>
        <begin position="1"/>
        <end position="272"/>
    </location>
</feature>
<evidence type="ECO:0000259" key="1">
    <source>
        <dbReference type="Pfam" id="PF14643"/>
    </source>
</evidence>
<name>A0AAV6YSF5_ENGPU</name>
<organism evidence="2 3">
    <name type="scientific">Engystomops pustulosus</name>
    <name type="common">Tungara frog</name>
    <name type="synonym">Physalaemus pustulosus</name>
    <dbReference type="NCBI Taxonomy" id="76066"/>
    <lineage>
        <taxon>Eukaryota</taxon>
        <taxon>Metazoa</taxon>
        <taxon>Chordata</taxon>
        <taxon>Craniata</taxon>
        <taxon>Vertebrata</taxon>
        <taxon>Euteleostomi</taxon>
        <taxon>Amphibia</taxon>
        <taxon>Batrachia</taxon>
        <taxon>Anura</taxon>
        <taxon>Neobatrachia</taxon>
        <taxon>Hyloidea</taxon>
        <taxon>Leptodactylidae</taxon>
        <taxon>Leiuperinae</taxon>
        <taxon>Engystomops</taxon>
    </lineage>
</organism>